<comment type="caution">
    <text evidence="3">The sequence shown here is derived from an EMBL/GenBank/DDBJ whole genome shotgun (WGS) entry which is preliminary data.</text>
</comment>
<feature type="compositionally biased region" description="Low complexity" evidence="1">
    <location>
        <begin position="945"/>
        <end position="964"/>
    </location>
</feature>
<dbReference type="Proteomes" id="UP000593564">
    <property type="component" value="Unassembled WGS sequence"/>
</dbReference>
<feature type="region of interest" description="Disordered" evidence="1">
    <location>
        <begin position="748"/>
        <end position="790"/>
    </location>
</feature>
<proteinExistence type="predicted"/>
<keyword evidence="2" id="KW-0472">Membrane</keyword>
<dbReference type="SMART" id="SM00028">
    <property type="entry name" value="TPR"/>
    <property type="match status" value="5"/>
</dbReference>
<dbReference type="AlphaFoldDB" id="A0A7J7GWK3"/>
<evidence type="ECO:0000313" key="3">
    <source>
        <dbReference type="EMBL" id="KAF5944321.1"/>
    </source>
</evidence>
<keyword evidence="4" id="KW-1185">Reference proteome</keyword>
<evidence type="ECO:0000313" key="4">
    <source>
        <dbReference type="Proteomes" id="UP000593564"/>
    </source>
</evidence>
<protein>
    <submittedName>
        <fullName evidence="3">Uncharacterized protein</fullName>
    </submittedName>
</protein>
<feature type="region of interest" description="Disordered" evidence="1">
    <location>
        <begin position="1066"/>
        <end position="1088"/>
    </location>
</feature>
<sequence length="1130" mass="124964">MHRIISPVNGAGSAVNRGSAARSTRLRLNGSACSAAQADWADTCLTRGLSVGHVALRWRDDVALTRCWRGADVVPRGSSSSWRRACGAWVRLGSRAGILNGACRRVPRVGLTLRLLGAREGACSLRWVLFLLFWTPLGEFFLLVCITAAGVGACFATLVPGKEWCYVDMVIHQFVFVNPAKNSKRQHVLKCDMDMRTKLGELYAISVTVCQSGVIFVPELDVFNSSDIKLAYIFGICCLFSGGSKLTSRHEDEVVNQILGNENKELVSSGECSTANMVSTLKRDRNSASFSNIQEVATHDEGDEIPRSISVVQPNQVLGERESASPEELHQQALDEKKRYKILKAGGKSEEALKAFKRGKELERQAGDLELLLRKNHKKALSSSNITEIQKTNVDSTYSGRTNKLSSENGKEKVDLAAELRELGWSDMDLRGADKKPASISLEGELSNLLGEISPKTNTDKGSRGIDKTQVIAHKKKALTLKREGKLAEAKEELKRAKVLEKQFEEQEFLADAEDSDDELSALIHAIDGDKQDSLLVAYEPDANFDFDNLIGITDDLGVDINFEVTDKDVDDPEIATALKSLGWTDEVVEKDVNNYVTQVTNSKAHNSAIVEKGSIVQSAENPSKPKEADVRNVDGMDKADSKLAPKSRLMVQKELLGLKKRALALRREGKLDEADEELKKGKVLEQQLEEMDNASKVKATQVNVSNKQSDNLAIPDLRDDGDGDVTEQDMHDLTYLSLLRNLGWKDEDDKNVKFPSKPSKQNDNLSEQISDSSVSGAANSIPMGVSRSSKGEIQRELLGLKRKALAFRRQGEIEEAEEVLKMAQVLEAQLAEMEVPKKEMRAETNKHVENEFISNFVHPDHLVIEDLGTNDHIEHEKIDATVHKNKKPPIDESDSVLATVSRNDQSSVRQEILAVKRKAVALKREGKLAEAREELRQAKLLENNSDPGTSSSDVSNSTSLVPSNVQKEHSPSNLTLKPHLGRDRFKLQQESLSHKRLALKLRREGRIEESEAEFQLAKALEAQLDDSAKPSVSGAKPADDVGVEDFLDPQLLFALKEIGFEDDSTVLRGPEKPEPIKSVVDKGENSSRERIRLEAQIKAEKVEAINLNGQESKPRHSMLFAVPKFLKRS</sequence>
<name>A0A7J7GWK3_CAMSI</name>
<reference evidence="4" key="1">
    <citation type="journal article" date="2020" name="Nat. Commun.">
        <title>Genome assembly of wild tea tree DASZ reveals pedigree and selection history of tea varieties.</title>
        <authorList>
            <person name="Zhang W."/>
            <person name="Zhang Y."/>
            <person name="Qiu H."/>
            <person name="Guo Y."/>
            <person name="Wan H."/>
            <person name="Zhang X."/>
            <person name="Scossa F."/>
            <person name="Alseekh S."/>
            <person name="Zhang Q."/>
            <person name="Wang P."/>
            <person name="Xu L."/>
            <person name="Schmidt M.H."/>
            <person name="Jia X."/>
            <person name="Li D."/>
            <person name="Zhu A."/>
            <person name="Guo F."/>
            <person name="Chen W."/>
            <person name="Ni D."/>
            <person name="Usadel B."/>
            <person name="Fernie A.R."/>
            <person name="Wen W."/>
        </authorList>
    </citation>
    <scope>NUCLEOTIDE SEQUENCE [LARGE SCALE GENOMIC DNA]</scope>
    <source>
        <strain evidence="4">cv. G240</strain>
    </source>
</reference>
<dbReference type="InterPro" id="IPR011990">
    <property type="entry name" value="TPR-like_helical_dom_sf"/>
</dbReference>
<dbReference type="PANTHER" id="PTHR47553:SF1">
    <property type="entry name" value="RING_FYVE_PHD ZINC FINGER SUPERFAMILY PROTEIN"/>
    <property type="match status" value="1"/>
</dbReference>
<feature type="region of interest" description="Disordered" evidence="1">
    <location>
        <begin position="617"/>
        <end position="642"/>
    </location>
</feature>
<dbReference type="PANTHER" id="PTHR47553">
    <property type="entry name" value="MYOSIN-11"/>
    <property type="match status" value="1"/>
</dbReference>
<dbReference type="EMBL" id="JACBKZ010000008">
    <property type="protein sequence ID" value="KAF5944321.1"/>
    <property type="molecule type" value="Genomic_DNA"/>
</dbReference>
<gene>
    <name evidence="3" type="ORF">HYC85_018398</name>
</gene>
<dbReference type="SUPFAM" id="SSF48452">
    <property type="entry name" value="TPR-like"/>
    <property type="match status" value="1"/>
</dbReference>
<evidence type="ECO:0000256" key="1">
    <source>
        <dbReference type="SAM" id="MobiDB-lite"/>
    </source>
</evidence>
<feature type="compositionally biased region" description="Polar residues" evidence="1">
    <location>
        <begin position="759"/>
        <end position="779"/>
    </location>
</feature>
<feature type="region of interest" description="Disordered" evidence="1">
    <location>
        <begin position="940"/>
        <end position="981"/>
    </location>
</feature>
<keyword evidence="2" id="KW-1133">Transmembrane helix</keyword>
<organism evidence="3 4">
    <name type="scientific">Camellia sinensis</name>
    <name type="common">Tea plant</name>
    <name type="synonym">Thea sinensis</name>
    <dbReference type="NCBI Taxonomy" id="4442"/>
    <lineage>
        <taxon>Eukaryota</taxon>
        <taxon>Viridiplantae</taxon>
        <taxon>Streptophyta</taxon>
        <taxon>Embryophyta</taxon>
        <taxon>Tracheophyta</taxon>
        <taxon>Spermatophyta</taxon>
        <taxon>Magnoliopsida</taxon>
        <taxon>eudicotyledons</taxon>
        <taxon>Gunneridae</taxon>
        <taxon>Pentapetalae</taxon>
        <taxon>asterids</taxon>
        <taxon>Ericales</taxon>
        <taxon>Theaceae</taxon>
        <taxon>Camellia</taxon>
    </lineage>
</organism>
<feature type="transmembrane region" description="Helical" evidence="2">
    <location>
        <begin position="140"/>
        <end position="159"/>
    </location>
</feature>
<evidence type="ECO:0000256" key="2">
    <source>
        <dbReference type="SAM" id="Phobius"/>
    </source>
</evidence>
<reference evidence="3 4" key="2">
    <citation type="submission" date="2020-07" db="EMBL/GenBank/DDBJ databases">
        <title>Genome assembly of wild tea tree DASZ reveals pedigree and selection history of tea varieties.</title>
        <authorList>
            <person name="Zhang W."/>
        </authorList>
    </citation>
    <scope>NUCLEOTIDE SEQUENCE [LARGE SCALE GENOMIC DNA]</scope>
    <source>
        <strain evidence="4">cv. G240</strain>
        <tissue evidence="3">Leaf</tissue>
    </source>
</reference>
<feature type="compositionally biased region" description="Basic and acidic residues" evidence="1">
    <location>
        <begin position="624"/>
        <end position="642"/>
    </location>
</feature>
<feature type="compositionally biased region" description="Basic and acidic residues" evidence="1">
    <location>
        <begin position="1070"/>
        <end position="1088"/>
    </location>
</feature>
<keyword evidence="2" id="KW-0812">Transmembrane</keyword>
<accession>A0A7J7GWK3</accession>
<dbReference type="InterPro" id="IPR019734">
    <property type="entry name" value="TPR_rpt"/>
</dbReference>